<dbReference type="SUPFAM" id="SSF56059">
    <property type="entry name" value="Glutathione synthetase ATP-binding domain-like"/>
    <property type="match status" value="1"/>
</dbReference>
<sequence>MRIFLSESGVYSVVRILRDKSTTNCLTINPNLLHNYSYSKLCSEIELKYGCSTQTIQIQQSMNVDDNVVLLSEDLIEQFAISTYCNYEIQLNNNKLEIGPYLGILAFPTNHELLRRLNGLKRYVTYYEEIKGAVLAFSFEAINTSSDKIKGFLYNPISNKWEKGEYPLPNSIFNKIPVDTNDKWNYLVKNLGINICNYPTFNKWHMYEWFQHNPKLKDTLPSTQLVDRSNQIYKFIKKYKNAYLKPIGGTFANGIIKLTYNAKFVTASYYKKDKKRHIIKSLNTKKKFNRFLLKFLKSEKYLIQEAIDLIQHNGSIIDFRLIFVKDKEGTWKDLGLFSRFSAKESSVSNINAGGKAFHGDVTLKDALKLSDEQFKLFRNNLSSTCLEAAKELEKHLHHCGNLGFDIGIDKTNQLWIIEINNEDPDHRIAITAKKNHILYQARLFNMLYTKKLAEF</sequence>
<dbReference type="InterPro" id="IPR026838">
    <property type="entry name" value="YheC/D"/>
</dbReference>
<organism evidence="1 2">
    <name type="scientific">Bacillus suaedaesalsae</name>
    <dbReference type="NCBI Taxonomy" id="2810349"/>
    <lineage>
        <taxon>Bacteria</taxon>
        <taxon>Bacillati</taxon>
        <taxon>Bacillota</taxon>
        <taxon>Bacilli</taxon>
        <taxon>Bacillales</taxon>
        <taxon>Bacillaceae</taxon>
        <taxon>Bacillus</taxon>
    </lineage>
</organism>
<comment type="caution">
    <text evidence="1">The sequence shown here is derived from an EMBL/GenBank/DDBJ whole genome shotgun (WGS) entry which is preliminary data.</text>
</comment>
<dbReference type="Proteomes" id="UP001518925">
    <property type="component" value="Unassembled WGS sequence"/>
</dbReference>
<dbReference type="Gene3D" id="3.30.470.20">
    <property type="entry name" value="ATP-grasp fold, B domain"/>
    <property type="match status" value="1"/>
</dbReference>
<proteinExistence type="predicted"/>
<protein>
    <submittedName>
        <fullName evidence="1">YheC/YheD family protein</fullName>
    </submittedName>
</protein>
<evidence type="ECO:0000313" key="2">
    <source>
        <dbReference type="Proteomes" id="UP001518925"/>
    </source>
</evidence>
<evidence type="ECO:0000313" key="1">
    <source>
        <dbReference type="EMBL" id="MBM6618229.1"/>
    </source>
</evidence>
<name>A0ABS2DIB0_9BACI</name>
<dbReference type="Pfam" id="PF14398">
    <property type="entry name" value="ATPgrasp_YheCD"/>
    <property type="match status" value="1"/>
</dbReference>
<reference evidence="1 2" key="1">
    <citation type="submission" date="2021-02" db="EMBL/GenBank/DDBJ databases">
        <title>Bacillus sp. RD4P76, an endophyte from a halophyte.</title>
        <authorList>
            <person name="Sun J.-Q."/>
        </authorList>
    </citation>
    <scope>NUCLEOTIDE SEQUENCE [LARGE SCALE GENOMIC DNA]</scope>
    <source>
        <strain evidence="1 2">RD4P76</strain>
    </source>
</reference>
<keyword evidence="2" id="KW-1185">Reference proteome</keyword>
<dbReference type="EMBL" id="JAFELM010000030">
    <property type="protein sequence ID" value="MBM6618229.1"/>
    <property type="molecule type" value="Genomic_DNA"/>
</dbReference>
<accession>A0ABS2DIB0</accession>
<gene>
    <name evidence="1" type="ORF">JR050_11220</name>
</gene>